<dbReference type="EMBL" id="JBHUHY010000007">
    <property type="protein sequence ID" value="MFD2187033.1"/>
    <property type="molecule type" value="Genomic_DNA"/>
</dbReference>
<dbReference type="PANTHER" id="PTHR21180">
    <property type="entry name" value="ENDONUCLEASE/EXONUCLEASE/PHOSPHATASE FAMILY DOMAIN-CONTAINING PROTEIN 1"/>
    <property type="match status" value="1"/>
</dbReference>
<name>A0ABW5AVM0_9FLAO</name>
<evidence type="ECO:0000313" key="2">
    <source>
        <dbReference type="EMBL" id="MFD2187033.1"/>
    </source>
</evidence>
<keyword evidence="3" id="KW-1185">Reference proteome</keyword>
<dbReference type="SUPFAM" id="SSF47781">
    <property type="entry name" value="RuvA domain 2-like"/>
    <property type="match status" value="2"/>
</dbReference>
<sequence length="290" mass="33857">MNTIKSHFEMHLRFRNGIFLLVLVLLSSILIFVFYPYSKETPHNLVELTEFQNQIDSLKRIAAIEKEEVKLKLFNPNFISDHKGYQLGLSVEELDRLIAFRNEGKWINSVSDFKKVTKVSDSLLEVISPLFKFPEWVKNKSVIKKDLKKKYMVKSYDQKEDLNEITLELLRKELNVPDFVAEKIIKYRNEIGGFISDIQLKDISVLYENQRKKILSRCTVKTPREVKKVNINKASVKELLEVPYFDFEIALEIKDLVENSGSISNFDELGKINGFSLEKIDRIALYLTLK</sequence>
<proteinExistence type="predicted"/>
<evidence type="ECO:0000256" key="1">
    <source>
        <dbReference type="SAM" id="Phobius"/>
    </source>
</evidence>
<reference evidence="3" key="1">
    <citation type="journal article" date="2019" name="Int. J. Syst. Evol. Microbiol.">
        <title>The Global Catalogue of Microorganisms (GCM) 10K type strain sequencing project: providing services to taxonomists for standard genome sequencing and annotation.</title>
        <authorList>
            <consortium name="The Broad Institute Genomics Platform"/>
            <consortium name="The Broad Institute Genome Sequencing Center for Infectious Disease"/>
            <person name="Wu L."/>
            <person name="Ma J."/>
        </authorList>
    </citation>
    <scope>NUCLEOTIDE SEQUENCE [LARGE SCALE GENOMIC DNA]</scope>
    <source>
        <strain evidence="3">DT92</strain>
    </source>
</reference>
<evidence type="ECO:0000313" key="3">
    <source>
        <dbReference type="Proteomes" id="UP001597344"/>
    </source>
</evidence>
<organism evidence="2 3">
    <name type="scientific">Aquimarina celericrescens</name>
    <dbReference type="NCBI Taxonomy" id="1964542"/>
    <lineage>
        <taxon>Bacteria</taxon>
        <taxon>Pseudomonadati</taxon>
        <taxon>Bacteroidota</taxon>
        <taxon>Flavobacteriia</taxon>
        <taxon>Flavobacteriales</taxon>
        <taxon>Flavobacteriaceae</taxon>
        <taxon>Aquimarina</taxon>
    </lineage>
</organism>
<comment type="caution">
    <text evidence="2">The sequence shown here is derived from an EMBL/GenBank/DDBJ whole genome shotgun (WGS) entry which is preliminary data.</text>
</comment>
<keyword evidence="1" id="KW-0472">Membrane</keyword>
<protein>
    <submittedName>
        <fullName evidence="2">Helix-hairpin-helix domain-containing protein</fullName>
    </submittedName>
</protein>
<dbReference type="Proteomes" id="UP001597344">
    <property type="component" value="Unassembled WGS sequence"/>
</dbReference>
<dbReference type="RefSeq" id="WP_378320032.1">
    <property type="nucleotide sequence ID" value="NZ_JBHUHY010000007.1"/>
</dbReference>
<dbReference type="InterPro" id="IPR051675">
    <property type="entry name" value="Endo/Exo/Phosphatase_dom_1"/>
</dbReference>
<keyword evidence="1" id="KW-1133">Transmembrane helix</keyword>
<dbReference type="Pfam" id="PF12836">
    <property type="entry name" value="HHH_3"/>
    <property type="match status" value="2"/>
</dbReference>
<accession>A0ABW5AVM0</accession>
<feature type="transmembrane region" description="Helical" evidence="1">
    <location>
        <begin position="18"/>
        <end position="37"/>
    </location>
</feature>
<keyword evidence="1" id="KW-0812">Transmembrane</keyword>
<dbReference type="PANTHER" id="PTHR21180:SF32">
    <property type="entry name" value="ENDONUCLEASE_EXONUCLEASE_PHOSPHATASE FAMILY DOMAIN-CONTAINING PROTEIN 1"/>
    <property type="match status" value="1"/>
</dbReference>
<dbReference type="InterPro" id="IPR010994">
    <property type="entry name" value="RuvA_2-like"/>
</dbReference>
<gene>
    <name evidence="2" type="ORF">ACFSJT_09530</name>
</gene>